<dbReference type="OrthoDB" id="266839at2759"/>
<proteinExistence type="predicted"/>
<protein>
    <submittedName>
        <fullName evidence="2">Uncharacterized protein</fullName>
    </submittedName>
</protein>
<keyword evidence="3" id="KW-1185">Reference proteome</keyword>
<sequence>MEAWSTDEGPRRVPLITRADLERREAAEDHNALLLEPWASYASRKGCLYSEERTKWITETWEEFVKRKERQKVYLERYDLRFQQKAAQLDEAQKLSERKSAACVEKVMTLESARRSALLRSRHFLFVDYYDYQQFLFYNMRAFVEHEENFLRRKLVETEDDLMCLLATQCHLSSRLHTARENERIEQEAAAERLRELLYQQKLEEERILKAQRAAQEREAAQAEKEHAEMEKRLERKKRDDERRAKARAEREQRRAQ</sequence>
<dbReference type="EMBL" id="JAFHKP010000024">
    <property type="protein sequence ID" value="KAG5478374.1"/>
    <property type="molecule type" value="Genomic_DNA"/>
</dbReference>
<reference evidence="2 3" key="1">
    <citation type="submission" date="2021-02" db="EMBL/GenBank/DDBJ databases">
        <title>Leishmania (Mundinia) enrietti genome sequencing and assembly.</title>
        <authorList>
            <person name="Almutairi H."/>
            <person name="Gatherer D."/>
        </authorList>
    </citation>
    <scope>NUCLEOTIDE SEQUENCE [LARGE SCALE GENOMIC DNA]</scope>
    <source>
        <strain evidence="2">CUR178</strain>
    </source>
</reference>
<evidence type="ECO:0000313" key="2">
    <source>
        <dbReference type="EMBL" id="KAG5478374.1"/>
    </source>
</evidence>
<evidence type="ECO:0000313" key="3">
    <source>
        <dbReference type="Proteomes" id="UP000674179"/>
    </source>
</evidence>
<dbReference type="RefSeq" id="XP_067692839.1">
    <property type="nucleotide sequence ID" value="XM_067836784.1"/>
</dbReference>
<dbReference type="GeneID" id="94172294"/>
<feature type="region of interest" description="Disordered" evidence="1">
    <location>
        <begin position="214"/>
        <end position="257"/>
    </location>
</feature>
<dbReference type="KEGG" id="lenr:94172294"/>
<dbReference type="Proteomes" id="UP000674179">
    <property type="component" value="Chromosome 24"/>
</dbReference>
<comment type="caution">
    <text evidence="2">The sequence shown here is derived from an EMBL/GenBank/DDBJ whole genome shotgun (WGS) entry which is preliminary data.</text>
</comment>
<dbReference type="AlphaFoldDB" id="A0A836GSU8"/>
<name>A0A836GSU8_LEIEN</name>
<evidence type="ECO:0000256" key="1">
    <source>
        <dbReference type="SAM" id="MobiDB-lite"/>
    </source>
</evidence>
<organism evidence="2 3">
    <name type="scientific">Leishmania enriettii</name>
    <dbReference type="NCBI Taxonomy" id="5663"/>
    <lineage>
        <taxon>Eukaryota</taxon>
        <taxon>Discoba</taxon>
        <taxon>Euglenozoa</taxon>
        <taxon>Kinetoplastea</taxon>
        <taxon>Metakinetoplastina</taxon>
        <taxon>Trypanosomatida</taxon>
        <taxon>Trypanosomatidae</taxon>
        <taxon>Leishmaniinae</taxon>
        <taxon>Leishmania</taxon>
    </lineage>
</organism>
<accession>A0A836GSU8</accession>
<gene>
    <name evidence="2" type="ORF">CUR178_05089</name>
</gene>